<dbReference type="RefSeq" id="WP_096334312.1">
    <property type="nucleotide sequence ID" value="NZ_FOMX01000002.1"/>
</dbReference>
<organism evidence="3 4">
    <name type="scientific">Nannocystis exedens</name>
    <dbReference type="NCBI Taxonomy" id="54"/>
    <lineage>
        <taxon>Bacteria</taxon>
        <taxon>Pseudomonadati</taxon>
        <taxon>Myxococcota</taxon>
        <taxon>Polyangia</taxon>
        <taxon>Nannocystales</taxon>
        <taxon>Nannocystaceae</taxon>
        <taxon>Nannocystis</taxon>
    </lineage>
</organism>
<evidence type="ECO:0000256" key="2">
    <source>
        <dbReference type="RuleBase" id="RU000461"/>
    </source>
</evidence>
<dbReference type="GO" id="GO:0004497">
    <property type="term" value="F:monooxygenase activity"/>
    <property type="evidence" value="ECO:0007669"/>
    <property type="project" value="UniProtKB-KW"/>
</dbReference>
<dbReference type="AlphaFoldDB" id="A0A1I1T2I3"/>
<dbReference type="InterPro" id="IPR001128">
    <property type="entry name" value="Cyt_P450"/>
</dbReference>
<dbReference type="GO" id="GO:0016705">
    <property type="term" value="F:oxidoreductase activity, acting on paired donors, with incorporation or reduction of molecular oxygen"/>
    <property type="evidence" value="ECO:0007669"/>
    <property type="project" value="InterPro"/>
</dbReference>
<evidence type="ECO:0000256" key="1">
    <source>
        <dbReference type="ARBA" id="ARBA00010617"/>
    </source>
</evidence>
<dbReference type="OrthoDB" id="236246at2"/>
<keyword evidence="4" id="KW-1185">Reference proteome</keyword>
<dbReference type="InterPro" id="IPR017972">
    <property type="entry name" value="Cyt_P450_CS"/>
</dbReference>
<keyword evidence="2" id="KW-0408">Iron</keyword>
<keyword evidence="2" id="KW-0503">Monooxygenase</keyword>
<name>A0A1I1T2I3_9BACT</name>
<protein>
    <submittedName>
        <fullName evidence="3">Cytochrome P450</fullName>
    </submittedName>
</protein>
<gene>
    <name evidence="3" type="ORF">SAMN02745121_00448</name>
</gene>
<dbReference type="GO" id="GO:0005506">
    <property type="term" value="F:iron ion binding"/>
    <property type="evidence" value="ECO:0007669"/>
    <property type="project" value="InterPro"/>
</dbReference>
<keyword evidence="2" id="KW-0349">Heme</keyword>
<keyword evidence="2" id="KW-0560">Oxidoreductase</keyword>
<proteinExistence type="inferred from homology"/>
<dbReference type="GO" id="GO:0020037">
    <property type="term" value="F:heme binding"/>
    <property type="evidence" value="ECO:0007669"/>
    <property type="project" value="InterPro"/>
</dbReference>
<comment type="similarity">
    <text evidence="1 2">Belongs to the cytochrome P450 family.</text>
</comment>
<dbReference type="PANTHER" id="PTHR46696">
    <property type="entry name" value="P450, PUTATIVE (EUROFUNG)-RELATED"/>
    <property type="match status" value="1"/>
</dbReference>
<keyword evidence="2" id="KW-0479">Metal-binding</keyword>
<dbReference type="PROSITE" id="PS00086">
    <property type="entry name" value="CYTOCHROME_P450"/>
    <property type="match status" value="1"/>
</dbReference>
<dbReference type="Proteomes" id="UP000199400">
    <property type="component" value="Unassembled WGS sequence"/>
</dbReference>
<accession>A0A1I1T2I3</accession>
<dbReference type="Pfam" id="PF00067">
    <property type="entry name" value="p450"/>
    <property type="match status" value="1"/>
</dbReference>
<dbReference type="SUPFAM" id="SSF48264">
    <property type="entry name" value="Cytochrome P450"/>
    <property type="match status" value="1"/>
</dbReference>
<dbReference type="InterPro" id="IPR002397">
    <property type="entry name" value="Cyt_P450_B"/>
</dbReference>
<evidence type="ECO:0000313" key="4">
    <source>
        <dbReference type="Proteomes" id="UP000199400"/>
    </source>
</evidence>
<dbReference type="PRINTS" id="PR00359">
    <property type="entry name" value="BP450"/>
</dbReference>
<sequence length="416" mass="44425">MSFLREFAASEAEARTALTLRWLAERPRELFAELQRERPIFAAPGVVVVTRQAEALEVLTRGDVFLGHALEARRQPLFGGFSLDEREGPRAAVEAALVRLCVRGDDADRVAAISHAAATAAVAAGCRQGGFDVVRDLAHVVAGRVAAEYLGVSGPEETTLVRWVEAIARDIERNPTSDGEIHEEARAAAAELGGYTDTMVASRRAQRSSGRMAGDDVLGRLVALQNVAHLRLEERRLREVLLGLLVAGVEPIAAAIALAIGELIDRPGALQVARSAAASGDDDKLWAVLREALRFSPPRLTVARICGQSHHLAQGTADEVVVPAGATVVVATAAAAFDPARVDEPEHFRVDRPEHPDFLFGEGPHACLARQVATAAIREGCKALLGREFRLSGPLRRDGGRPIAFPVELAPLRAGG</sequence>
<reference evidence="4" key="1">
    <citation type="submission" date="2016-10" db="EMBL/GenBank/DDBJ databases">
        <authorList>
            <person name="Varghese N."/>
            <person name="Submissions S."/>
        </authorList>
    </citation>
    <scope>NUCLEOTIDE SEQUENCE [LARGE SCALE GENOMIC DNA]</scope>
    <source>
        <strain evidence="4">ATCC 25963</strain>
    </source>
</reference>
<dbReference type="STRING" id="54.SAMN02745121_00448"/>
<dbReference type="EMBL" id="FOMX01000002">
    <property type="protein sequence ID" value="SFD52899.1"/>
    <property type="molecule type" value="Genomic_DNA"/>
</dbReference>
<dbReference type="Gene3D" id="1.10.630.10">
    <property type="entry name" value="Cytochrome P450"/>
    <property type="match status" value="1"/>
</dbReference>
<evidence type="ECO:0000313" key="3">
    <source>
        <dbReference type="EMBL" id="SFD52899.1"/>
    </source>
</evidence>
<dbReference type="InterPro" id="IPR036396">
    <property type="entry name" value="Cyt_P450_sf"/>
</dbReference>
<dbReference type="PANTHER" id="PTHR46696:SF1">
    <property type="entry name" value="CYTOCHROME P450 YJIB-RELATED"/>
    <property type="match status" value="1"/>
</dbReference>